<dbReference type="PANTHER" id="PTHR43899">
    <property type="entry name" value="RH59310P"/>
    <property type="match status" value="1"/>
</dbReference>
<dbReference type="GO" id="GO:0016491">
    <property type="term" value="F:oxidoreductase activity"/>
    <property type="evidence" value="ECO:0007669"/>
    <property type="project" value="UniProtKB-KW"/>
</dbReference>
<keyword evidence="3" id="KW-1133">Transmembrane helix</keyword>
<protein>
    <submittedName>
        <fullName evidence="4">Short chain dehydrogenase</fullName>
    </submittedName>
</protein>
<dbReference type="Gene3D" id="3.40.50.720">
    <property type="entry name" value="NAD(P)-binding Rossmann-like Domain"/>
    <property type="match status" value="1"/>
</dbReference>
<keyword evidence="3" id="KW-0812">Transmembrane</keyword>
<comment type="similarity">
    <text evidence="1">Belongs to the short-chain dehydrogenases/reductases (SDR) family.</text>
</comment>
<dbReference type="EMBL" id="JAGPXD010000001">
    <property type="protein sequence ID" value="KAH7374696.1"/>
    <property type="molecule type" value="Genomic_DNA"/>
</dbReference>
<dbReference type="InterPro" id="IPR051019">
    <property type="entry name" value="VLCFA-Steroid_DH"/>
</dbReference>
<proteinExistence type="inferred from homology"/>
<accession>A0A8K0TU69</accession>
<evidence type="ECO:0000313" key="4">
    <source>
        <dbReference type="EMBL" id="KAH7374696.1"/>
    </source>
</evidence>
<dbReference type="Pfam" id="PF00106">
    <property type="entry name" value="adh_short"/>
    <property type="match status" value="1"/>
</dbReference>
<dbReference type="SUPFAM" id="SSF51735">
    <property type="entry name" value="NAD(P)-binding Rossmann-fold domains"/>
    <property type="match status" value="1"/>
</dbReference>
<dbReference type="OrthoDB" id="47007at2759"/>
<dbReference type="InterPro" id="IPR036291">
    <property type="entry name" value="NAD(P)-bd_dom_sf"/>
</dbReference>
<evidence type="ECO:0000313" key="5">
    <source>
        <dbReference type="Proteomes" id="UP000813385"/>
    </source>
</evidence>
<dbReference type="AlphaFoldDB" id="A0A8K0TU69"/>
<gene>
    <name evidence="4" type="ORF">B0T11DRAFT_292494</name>
</gene>
<evidence type="ECO:0000256" key="3">
    <source>
        <dbReference type="SAM" id="Phobius"/>
    </source>
</evidence>
<feature type="transmembrane region" description="Helical" evidence="3">
    <location>
        <begin position="12"/>
        <end position="35"/>
    </location>
</feature>
<keyword evidence="3" id="KW-0472">Membrane</keyword>
<reference evidence="4" key="1">
    <citation type="journal article" date="2021" name="Nat. Commun.">
        <title>Genetic determinants of endophytism in the Arabidopsis root mycobiome.</title>
        <authorList>
            <person name="Mesny F."/>
            <person name="Miyauchi S."/>
            <person name="Thiergart T."/>
            <person name="Pickel B."/>
            <person name="Atanasova L."/>
            <person name="Karlsson M."/>
            <person name="Huettel B."/>
            <person name="Barry K.W."/>
            <person name="Haridas S."/>
            <person name="Chen C."/>
            <person name="Bauer D."/>
            <person name="Andreopoulos W."/>
            <person name="Pangilinan J."/>
            <person name="LaButti K."/>
            <person name="Riley R."/>
            <person name="Lipzen A."/>
            <person name="Clum A."/>
            <person name="Drula E."/>
            <person name="Henrissat B."/>
            <person name="Kohler A."/>
            <person name="Grigoriev I.V."/>
            <person name="Martin F.M."/>
            <person name="Hacquard S."/>
        </authorList>
    </citation>
    <scope>NUCLEOTIDE SEQUENCE</scope>
    <source>
        <strain evidence="4">MPI-CAGE-AT-0016</strain>
    </source>
</reference>
<name>A0A8K0TU69_9PEZI</name>
<dbReference type="InterPro" id="IPR002347">
    <property type="entry name" value="SDR_fam"/>
</dbReference>
<dbReference type="GO" id="GO:0005783">
    <property type="term" value="C:endoplasmic reticulum"/>
    <property type="evidence" value="ECO:0007669"/>
    <property type="project" value="TreeGrafter"/>
</dbReference>
<dbReference type="Proteomes" id="UP000813385">
    <property type="component" value="Unassembled WGS sequence"/>
</dbReference>
<sequence length="292" mass="31254">MAPSFETLRTLVTAVGALSCLGTATHLASVFWMFIRPGSIRRYLKTADGKPAWALVTGASGGIGGQLAHELASLGFNVVLHGRSQVKLDAAERGLTQVHPDREFRTIVIDTSHAFAAGESSASWVASLQDINLTMAPVDGFTADRLITDASVNAMFPTLLIHQAIPLLEKNPNGLIINIGSLADLGVPLGGSYPASKAFLSTMTEVLSREMKLLGRGIENSGFDEKDFFSPDASSMAKAVIARVGCGHHIVVGHWRHALQFETMNLLPKFVLDHFLTNVTSGFKDAKSGKDE</sequence>
<evidence type="ECO:0000256" key="1">
    <source>
        <dbReference type="ARBA" id="ARBA00006484"/>
    </source>
</evidence>
<evidence type="ECO:0000256" key="2">
    <source>
        <dbReference type="ARBA" id="ARBA00023002"/>
    </source>
</evidence>
<dbReference type="PANTHER" id="PTHR43899:SF13">
    <property type="entry name" value="RH59310P"/>
    <property type="match status" value="1"/>
</dbReference>
<organism evidence="4 5">
    <name type="scientific">Plectosphaerella cucumerina</name>
    <dbReference type="NCBI Taxonomy" id="40658"/>
    <lineage>
        <taxon>Eukaryota</taxon>
        <taxon>Fungi</taxon>
        <taxon>Dikarya</taxon>
        <taxon>Ascomycota</taxon>
        <taxon>Pezizomycotina</taxon>
        <taxon>Sordariomycetes</taxon>
        <taxon>Hypocreomycetidae</taxon>
        <taxon>Glomerellales</taxon>
        <taxon>Plectosphaerellaceae</taxon>
        <taxon>Plectosphaerella</taxon>
    </lineage>
</organism>
<keyword evidence="5" id="KW-1185">Reference proteome</keyword>
<dbReference type="PRINTS" id="PR00081">
    <property type="entry name" value="GDHRDH"/>
</dbReference>
<comment type="caution">
    <text evidence="4">The sequence shown here is derived from an EMBL/GenBank/DDBJ whole genome shotgun (WGS) entry which is preliminary data.</text>
</comment>
<keyword evidence="2" id="KW-0560">Oxidoreductase</keyword>